<keyword evidence="6" id="KW-1185">Reference proteome</keyword>
<keyword evidence="4" id="KW-1015">Disulfide bond</keyword>
<feature type="disulfide bond" evidence="4">
    <location>
        <begin position="179"/>
        <end position="188"/>
    </location>
</feature>
<keyword evidence="3" id="KW-0732">Signal</keyword>
<dbReference type="PROSITE" id="PS01186">
    <property type="entry name" value="EGF_2"/>
    <property type="match status" value="1"/>
</dbReference>
<name>A0A1I7XUM2_HETBA</name>
<dbReference type="SMART" id="SM00181">
    <property type="entry name" value="EGF"/>
    <property type="match status" value="1"/>
</dbReference>
<dbReference type="Pfam" id="PF25106">
    <property type="entry name" value="VWA_4"/>
    <property type="match status" value="1"/>
</dbReference>
<dbReference type="PROSITE" id="PS00022">
    <property type="entry name" value="EGF_1"/>
    <property type="match status" value="1"/>
</dbReference>
<dbReference type="Gene3D" id="2.10.25.10">
    <property type="entry name" value="Laminin"/>
    <property type="match status" value="1"/>
</dbReference>
<dbReference type="WBParaSite" id="Hba_21454">
    <property type="protein sequence ID" value="Hba_21454"/>
    <property type="gene ID" value="Hba_21454"/>
</dbReference>
<dbReference type="PROSITE" id="PS50026">
    <property type="entry name" value="EGF_3"/>
    <property type="match status" value="1"/>
</dbReference>
<dbReference type="InterPro" id="IPR000742">
    <property type="entry name" value="EGF"/>
</dbReference>
<dbReference type="AlphaFoldDB" id="A0A1I7XUM2"/>
<evidence type="ECO:0000259" key="5">
    <source>
        <dbReference type="PROSITE" id="PS50026"/>
    </source>
</evidence>
<dbReference type="PANTHER" id="PTHR47324">
    <property type="entry name" value="PROTEIN IRG-7-RELATED"/>
    <property type="match status" value="1"/>
</dbReference>
<comment type="subcellular location">
    <subcellularLocation>
        <location evidence="1">Secreted</location>
    </subcellularLocation>
</comment>
<dbReference type="PANTHER" id="PTHR47324:SF1">
    <property type="entry name" value="EGF-LIKE DOMAIN-CONTAINING PROTEIN-RELATED"/>
    <property type="match status" value="1"/>
</dbReference>
<sequence length="480" mass="53498">MLRTTYKESKIIDKSFYRFDIRFDYLPPGQYVVVPQADSLSSYCMLQMRARTTLTIQGGFVLGEGYQTERSDYPNPKYTFYKQLATVVVHASKNRSPGKLISINFVGEENAIDPRPPTSLPPTSPAPTSPTNCQHNGVLINNTDSSTYCYCEGLFGGLNCEKRLCSNGGTLAEDNKCLCPPGYIGDHCQDVLCSDDAEFGFDAGHPTITLVIHTKQQLNNVIAQVVNATEMIVNDLAFDTNYIMKYILVLFNNNKILLSKSYTDFEGMKIDLNKAKESDDNSGGCTDVVFSSIAAALSQYPTNKSPVYIITDALPSDMNEMETVFNLGSYIRATLYFIYVEPPVEMGCSTSIEDPGYRAIDSVVKRTGGMTFYFTNRDFIQDFTFEYMKSTVYFSQLVLSTDEAICYNQRVYQSVSVDSNMYGRLVIVATGSESLNRTEIAREIGRSRKVVANFLRAPGEYGIKKSGGRPTKLGKRKKGE</sequence>
<accession>A0A1I7XUM2</accession>
<dbReference type="InterPro" id="IPR057086">
    <property type="entry name" value="GBD_Irg-7_N"/>
</dbReference>
<evidence type="ECO:0000256" key="2">
    <source>
        <dbReference type="ARBA" id="ARBA00022525"/>
    </source>
</evidence>
<comment type="caution">
    <text evidence="4">Lacks conserved residue(s) required for the propagation of feature annotation.</text>
</comment>
<evidence type="ECO:0000313" key="7">
    <source>
        <dbReference type="WBParaSite" id="Hba_21454"/>
    </source>
</evidence>
<dbReference type="InterPro" id="IPR053295">
    <property type="entry name" value="Innate_immunity_reg"/>
</dbReference>
<evidence type="ECO:0000256" key="4">
    <source>
        <dbReference type="PROSITE-ProRule" id="PRU00076"/>
    </source>
</evidence>
<dbReference type="Gene3D" id="1.10.10.60">
    <property type="entry name" value="Homeodomain-like"/>
    <property type="match status" value="1"/>
</dbReference>
<evidence type="ECO:0000256" key="1">
    <source>
        <dbReference type="ARBA" id="ARBA00004613"/>
    </source>
</evidence>
<dbReference type="Proteomes" id="UP000095283">
    <property type="component" value="Unplaced"/>
</dbReference>
<dbReference type="Pfam" id="PF23623">
    <property type="entry name" value="GBD_IRG7_N"/>
    <property type="match status" value="1"/>
</dbReference>
<keyword evidence="4" id="KW-0245">EGF-like domain</keyword>
<keyword evidence="2" id="KW-0964">Secreted</keyword>
<evidence type="ECO:0000256" key="3">
    <source>
        <dbReference type="ARBA" id="ARBA00022729"/>
    </source>
</evidence>
<dbReference type="InterPro" id="IPR056861">
    <property type="entry name" value="HMCN1-like_VWA"/>
</dbReference>
<proteinExistence type="predicted"/>
<evidence type="ECO:0000313" key="6">
    <source>
        <dbReference type="Proteomes" id="UP000095283"/>
    </source>
</evidence>
<feature type="domain" description="EGF-like" evidence="5">
    <location>
        <begin position="156"/>
        <end position="189"/>
    </location>
</feature>
<reference evidence="7" key="1">
    <citation type="submission" date="2016-11" db="UniProtKB">
        <authorList>
            <consortium name="WormBaseParasite"/>
        </authorList>
    </citation>
    <scope>IDENTIFICATION</scope>
</reference>
<organism evidence="6 7">
    <name type="scientific">Heterorhabditis bacteriophora</name>
    <name type="common">Entomopathogenic nematode worm</name>
    <dbReference type="NCBI Taxonomy" id="37862"/>
    <lineage>
        <taxon>Eukaryota</taxon>
        <taxon>Metazoa</taxon>
        <taxon>Ecdysozoa</taxon>
        <taxon>Nematoda</taxon>
        <taxon>Chromadorea</taxon>
        <taxon>Rhabditida</taxon>
        <taxon>Rhabditina</taxon>
        <taxon>Rhabditomorpha</taxon>
        <taxon>Strongyloidea</taxon>
        <taxon>Heterorhabditidae</taxon>
        <taxon>Heterorhabditis</taxon>
    </lineage>
</organism>
<protein>
    <submittedName>
        <fullName evidence="7">EGF-like domain-containing protein</fullName>
    </submittedName>
</protein>
<dbReference type="CDD" id="cd00054">
    <property type="entry name" value="EGF_CA"/>
    <property type="match status" value="1"/>
</dbReference>